<feature type="region of interest" description="Disordered" evidence="2">
    <location>
        <begin position="1"/>
        <end position="171"/>
    </location>
</feature>
<sequence length="1296" mass="143630">MGQKKGSPSRRKSIAVPYQDKPAFISRSKRRAHSIVPGDRLSPLARARRSLVPRKSILKGSVNNSNGSQPNSQSPTPQSQLLNPDDPNGTHASINTTADLDNTTRRRRVSFAPRAFIRTFKKMSKDDDTSSTGTPQSPYDPDNAPHIQEVPPAPRFHDENDYPGSHRRRSSVRYSIAPSEGEDMDLTSIGPFDFSANQAGDESALLDEEFGYGQSLDDMEVTAAVNGSLLHRRSLTSSHHPLHDANVSQTSDSYPSDTDHSRDQEMEFTVPLGQSLRPAHEDEAWLALRQMTQSGTDSADEADAEVPDQFASFNHNYNAEDSYNDEDVPHNIENGDDTINISRVLGWPSSLEEDVQRLSLGNQDSSMDESEVYGSLAPVVVQTAPRLSTTPHPSIVPSELQPSIVDPEEAAIADVRAEQEEEVSRTPTGPAVFRPPQSNELASSSRVPDVGIVQGFSLQNPRPFTFTAPQSSPGRSPGRPPASPSKIPVFKPSFTAAFAPPVSRPSPKKLASEPAPSSSAAMSKRPRSVEDDGSLGEDDMSVELPNPAKRRAIANKWSTTGSTPTRTIATAPENNTLPKPKPLSPSKKAPYQTSSSIPSARGSSSRRPSGYFARRRSLAVGATPQSNEQQGDGTSSTKDGSRAFEKMKAGLGFRRASVGSSSTNAWKKFDKTSIPLPGAKGGQQKSPGQVDNRSETSTQAVGPSTTPLANTSPTGDSRQNVSLQTQVEQIEGQSEVDLHGPQEMEEAPKHITSVDISSILESEDGDVEDAEDADTEPIEEQAHVDDDKINSATEEPPNGMQEPDPVEEVPSISIEQFLGMTKIRFMDEITAPRRSIHPSQNPMRQAREANEITLAEYFVAMAVDIPQLELFTRVSRDLEAWMEQSRLVFSQAEEEAAKMTPELFAEYTRADEEGKAELLHQLNLIKTNVRAQARSEWYDWKLQWEEGLRETAEKAFNDLQIDAKRLEEMKAKADEIVPVFEREYEEIMRILEQEMAEITDIEASDQDYLNELKATIAEQNIEVEALQAEVNEGNSRLQWLQDKLEESEVQKREAVTVISEAEKVLQMQKNSTSVEVFKLKNELETLEDVHMFHAIRVSPDTFQYIYASQFQVTIPCRGYVPIVTGVEVSKLDDMYRRFKDDFPKLTNFFVHMAKQQIVEGEDLTVQQIVHRLADYWSSCTRLRTQLKLLSIRYPVTIEIVQPSSEEGLPSFKAQVVVMFPSHRAKAVISFIFSTATFCFWPMTLDSLDCDVQVMYGPIDRNLLLKRVADRLSEASPADNHACLLDACIEAQEGYTN</sequence>
<feature type="region of interest" description="Disordered" evidence="2">
    <location>
        <begin position="758"/>
        <end position="809"/>
    </location>
</feature>
<feature type="region of interest" description="Disordered" evidence="2">
    <location>
        <begin position="415"/>
        <end position="446"/>
    </location>
</feature>
<keyword evidence="5" id="KW-1185">Reference proteome</keyword>
<dbReference type="InterPro" id="IPR040850">
    <property type="entry name" value="Knl1_RWD_C"/>
</dbReference>
<accession>A0A2A9NN66</accession>
<feature type="compositionally biased region" description="Low complexity" evidence="2">
    <location>
        <begin position="468"/>
        <end position="477"/>
    </location>
</feature>
<protein>
    <recommendedName>
        <fullName evidence="3">Spc7 kinetochore protein domain-containing protein</fullName>
    </recommendedName>
</protein>
<feature type="compositionally biased region" description="Polar residues" evidence="2">
    <location>
        <begin position="436"/>
        <end position="446"/>
    </location>
</feature>
<feature type="compositionally biased region" description="Acidic residues" evidence="2">
    <location>
        <begin position="531"/>
        <end position="541"/>
    </location>
</feature>
<feature type="region of interest" description="Disordered" evidence="2">
    <location>
        <begin position="237"/>
        <end position="263"/>
    </location>
</feature>
<dbReference type="GO" id="GO:1990758">
    <property type="term" value="P:mitotic sister chromatid biorientation"/>
    <property type="evidence" value="ECO:0007669"/>
    <property type="project" value="TreeGrafter"/>
</dbReference>
<feature type="compositionally biased region" description="Basic and acidic residues" evidence="2">
    <location>
        <begin position="415"/>
        <end position="424"/>
    </location>
</feature>
<feature type="compositionally biased region" description="Polar residues" evidence="2">
    <location>
        <begin position="90"/>
        <end position="101"/>
    </location>
</feature>
<proteinExistence type="predicted"/>
<feature type="compositionally biased region" description="Low complexity" evidence="2">
    <location>
        <begin position="584"/>
        <end position="610"/>
    </location>
</feature>
<dbReference type="Pfam" id="PF08317">
    <property type="entry name" value="Spc7"/>
    <property type="match status" value="1"/>
</dbReference>
<feature type="compositionally biased region" description="Acidic residues" evidence="2">
    <location>
        <begin position="761"/>
        <end position="779"/>
    </location>
</feature>
<evidence type="ECO:0000256" key="2">
    <source>
        <dbReference type="SAM" id="MobiDB-lite"/>
    </source>
</evidence>
<gene>
    <name evidence="4" type="ORF">AMATHDRAFT_3619</name>
</gene>
<feature type="compositionally biased region" description="Polar residues" evidence="2">
    <location>
        <begin position="246"/>
        <end position="256"/>
    </location>
</feature>
<feature type="compositionally biased region" description="Polar residues" evidence="2">
    <location>
        <begin position="556"/>
        <end position="576"/>
    </location>
</feature>
<evidence type="ECO:0000313" key="4">
    <source>
        <dbReference type="EMBL" id="PFH50764.1"/>
    </source>
</evidence>
<dbReference type="Proteomes" id="UP000242287">
    <property type="component" value="Unassembled WGS sequence"/>
</dbReference>
<name>A0A2A9NN66_9AGAR</name>
<dbReference type="InterPro" id="IPR013253">
    <property type="entry name" value="Spc7_domain"/>
</dbReference>
<keyword evidence="1" id="KW-0175">Coiled coil</keyword>
<feature type="compositionally biased region" description="Basic and acidic residues" evidence="2">
    <location>
        <begin position="780"/>
        <end position="789"/>
    </location>
</feature>
<evidence type="ECO:0000259" key="3">
    <source>
        <dbReference type="SMART" id="SM00787"/>
    </source>
</evidence>
<dbReference type="GO" id="GO:0000776">
    <property type="term" value="C:kinetochore"/>
    <property type="evidence" value="ECO:0007669"/>
    <property type="project" value="TreeGrafter"/>
</dbReference>
<dbReference type="EMBL" id="KZ301997">
    <property type="protein sequence ID" value="PFH50764.1"/>
    <property type="molecule type" value="Genomic_DNA"/>
</dbReference>
<reference evidence="4 5" key="1">
    <citation type="submission" date="2014-02" db="EMBL/GenBank/DDBJ databases">
        <title>Transposable element dynamics among asymbiotic and ectomycorrhizal Amanita fungi.</title>
        <authorList>
            <consortium name="DOE Joint Genome Institute"/>
            <person name="Hess J."/>
            <person name="Skrede I."/>
            <person name="Wolfe B."/>
            <person name="LaButti K."/>
            <person name="Ohm R.A."/>
            <person name="Grigoriev I.V."/>
            <person name="Pringle A."/>
        </authorList>
    </citation>
    <scope>NUCLEOTIDE SEQUENCE [LARGE SCALE GENOMIC DNA]</scope>
    <source>
        <strain evidence="4 5">SKay4041</strain>
    </source>
</reference>
<dbReference type="Pfam" id="PF18210">
    <property type="entry name" value="Knl1_RWD_C"/>
    <property type="match status" value="1"/>
</dbReference>
<dbReference type="PANTHER" id="PTHR28260">
    <property type="entry name" value="SPINDLE POLE BODY COMPONENT SPC105"/>
    <property type="match status" value="1"/>
</dbReference>
<evidence type="ECO:0000256" key="1">
    <source>
        <dbReference type="SAM" id="Coils"/>
    </source>
</evidence>
<dbReference type="PANTHER" id="PTHR28260:SF1">
    <property type="entry name" value="SPINDLE POLE BODY COMPONENT SPC105"/>
    <property type="match status" value="1"/>
</dbReference>
<organism evidence="4 5">
    <name type="scientific">Amanita thiersii Skay4041</name>
    <dbReference type="NCBI Taxonomy" id="703135"/>
    <lineage>
        <taxon>Eukaryota</taxon>
        <taxon>Fungi</taxon>
        <taxon>Dikarya</taxon>
        <taxon>Basidiomycota</taxon>
        <taxon>Agaricomycotina</taxon>
        <taxon>Agaricomycetes</taxon>
        <taxon>Agaricomycetidae</taxon>
        <taxon>Agaricales</taxon>
        <taxon>Pluteineae</taxon>
        <taxon>Amanitaceae</taxon>
        <taxon>Amanita</taxon>
    </lineage>
</organism>
<dbReference type="GO" id="GO:0034501">
    <property type="term" value="P:protein localization to kinetochore"/>
    <property type="evidence" value="ECO:0007669"/>
    <property type="project" value="TreeGrafter"/>
</dbReference>
<feature type="compositionally biased region" description="Basic and acidic residues" evidence="2">
    <location>
        <begin position="639"/>
        <end position="648"/>
    </location>
</feature>
<dbReference type="GO" id="GO:0007094">
    <property type="term" value="P:mitotic spindle assembly checkpoint signaling"/>
    <property type="evidence" value="ECO:0007669"/>
    <property type="project" value="TreeGrafter"/>
</dbReference>
<dbReference type="SMART" id="SM00787">
    <property type="entry name" value="Spc7"/>
    <property type="match status" value="1"/>
</dbReference>
<feature type="compositionally biased region" description="Polar residues" evidence="2">
    <location>
        <begin position="623"/>
        <end position="638"/>
    </location>
</feature>
<dbReference type="InterPro" id="IPR033338">
    <property type="entry name" value="Spc105/Spc7"/>
</dbReference>
<dbReference type="OrthoDB" id="5592879at2759"/>
<dbReference type="STRING" id="703135.A0A2A9NN66"/>
<feature type="region of interest" description="Disordered" evidence="2">
    <location>
        <begin position="458"/>
        <end position="722"/>
    </location>
</feature>
<feature type="compositionally biased region" description="Low complexity" evidence="2">
    <location>
        <begin position="63"/>
        <end position="84"/>
    </location>
</feature>
<feature type="compositionally biased region" description="Low complexity" evidence="2">
    <location>
        <begin position="508"/>
        <end position="523"/>
    </location>
</feature>
<feature type="compositionally biased region" description="Polar residues" evidence="2">
    <location>
        <begin position="683"/>
        <end position="722"/>
    </location>
</feature>
<feature type="domain" description="Spc7 kinetochore protein" evidence="3">
    <location>
        <begin position="797"/>
        <end position="1115"/>
    </location>
</feature>
<evidence type="ECO:0000313" key="5">
    <source>
        <dbReference type="Proteomes" id="UP000242287"/>
    </source>
</evidence>
<feature type="coiled-coil region" evidence="1">
    <location>
        <begin position="949"/>
        <end position="1043"/>
    </location>
</feature>